<dbReference type="PANTHER" id="PTHR47245">
    <property type="entry name" value="PEPTIDYLPROLYL ISOMERASE"/>
    <property type="match status" value="1"/>
</dbReference>
<keyword evidence="7" id="KW-0175">Coiled coil</keyword>
<dbReference type="Gene3D" id="1.10.8.1040">
    <property type="match status" value="1"/>
</dbReference>
<feature type="domain" description="PpiC" evidence="8">
    <location>
        <begin position="114"/>
        <end position="202"/>
    </location>
</feature>
<evidence type="ECO:0000256" key="1">
    <source>
        <dbReference type="ARBA" id="ARBA00000971"/>
    </source>
</evidence>
<evidence type="ECO:0000256" key="6">
    <source>
        <dbReference type="PROSITE-ProRule" id="PRU00278"/>
    </source>
</evidence>
<comment type="catalytic activity">
    <reaction evidence="1">
        <text>[protein]-peptidylproline (omega=180) = [protein]-peptidylproline (omega=0)</text>
        <dbReference type="Rhea" id="RHEA:16237"/>
        <dbReference type="Rhea" id="RHEA-COMP:10747"/>
        <dbReference type="Rhea" id="RHEA-COMP:10748"/>
        <dbReference type="ChEBI" id="CHEBI:83833"/>
        <dbReference type="ChEBI" id="CHEBI:83834"/>
        <dbReference type="EC" id="5.2.1.8"/>
    </reaction>
</comment>
<evidence type="ECO:0000313" key="9">
    <source>
        <dbReference type="EMBL" id="MEB3429524.1"/>
    </source>
</evidence>
<reference evidence="9 10" key="1">
    <citation type="submission" date="2024-01" db="EMBL/GenBank/DDBJ databases">
        <title>Complete genome sequence of Citroniella saccharovorans strain M6.X9, isolated from human fecal sample.</title>
        <authorList>
            <person name="Cheng G."/>
            <person name="Westerholm M."/>
            <person name="Schnurer A."/>
        </authorList>
    </citation>
    <scope>NUCLEOTIDE SEQUENCE [LARGE SCALE GENOMIC DNA]</scope>
    <source>
        <strain evidence="9 10">DSM 29873</strain>
    </source>
</reference>
<accession>A0AAW9MYF9</accession>
<dbReference type="InterPro" id="IPR046357">
    <property type="entry name" value="PPIase_dom_sf"/>
</dbReference>
<gene>
    <name evidence="9" type="ORF">VLK81_05780</name>
</gene>
<evidence type="ECO:0000256" key="3">
    <source>
        <dbReference type="ARBA" id="ARBA00022729"/>
    </source>
</evidence>
<dbReference type="EC" id="5.2.1.8" evidence="2"/>
<feature type="coiled-coil region" evidence="7">
    <location>
        <begin position="41"/>
        <end position="80"/>
    </location>
</feature>
<comment type="caution">
    <text evidence="9">The sequence shown here is derived from an EMBL/GenBank/DDBJ whole genome shotgun (WGS) entry which is preliminary data.</text>
</comment>
<dbReference type="InterPro" id="IPR050245">
    <property type="entry name" value="PrsA_foldase"/>
</dbReference>
<dbReference type="PANTHER" id="PTHR47245:SF1">
    <property type="entry name" value="FOLDASE PROTEIN PRSA"/>
    <property type="match status" value="1"/>
</dbReference>
<dbReference type="Proteomes" id="UP001357733">
    <property type="component" value="Unassembled WGS sequence"/>
</dbReference>
<dbReference type="InterPro" id="IPR023058">
    <property type="entry name" value="PPIase_PpiC_CS"/>
</dbReference>
<dbReference type="AlphaFoldDB" id="A0AAW9MYF9"/>
<dbReference type="InterPro" id="IPR027304">
    <property type="entry name" value="Trigger_fact/SurA_dom_sf"/>
</dbReference>
<dbReference type="GO" id="GO:0003755">
    <property type="term" value="F:peptidyl-prolyl cis-trans isomerase activity"/>
    <property type="evidence" value="ECO:0007669"/>
    <property type="project" value="UniProtKB-KW"/>
</dbReference>
<evidence type="ECO:0000256" key="5">
    <source>
        <dbReference type="ARBA" id="ARBA00023235"/>
    </source>
</evidence>
<dbReference type="SUPFAM" id="SSF109998">
    <property type="entry name" value="Triger factor/SurA peptide-binding domain-like"/>
    <property type="match status" value="1"/>
</dbReference>
<evidence type="ECO:0000259" key="8">
    <source>
        <dbReference type="PROSITE" id="PS50198"/>
    </source>
</evidence>
<keyword evidence="4 6" id="KW-0697">Rotamase</keyword>
<dbReference type="PROSITE" id="PS01096">
    <property type="entry name" value="PPIC_PPIASE_1"/>
    <property type="match status" value="1"/>
</dbReference>
<dbReference type="EMBL" id="JAYKOT010000003">
    <property type="protein sequence ID" value="MEB3429524.1"/>
    <property type="molecule type" value="Genomic_DNA"/>
</dbReference>
<evidence type="ECO:0000313" key="10">
    <source>
        <dbReference type="Proteomes" id="UP001357733"/>
    </source>
</evidence>
<protein>
    <recommendedName>
        <fullName evidence="2">peptidylprolyl isomerase</fullName>
        <ecNumber evidence="2">5.2.1.8</ecNumber>
    </recommendedName>
</protein>
<name>A0AAW9MYF9_9FIRM</name>
<dbReference type="Pfam" id="PF13145">
    <property type="entry name" value="Rotamase_2"/>
    <property type="match status" value="1"/>
</dbReference>
<dbReference type="RefSeq" id="WP_324619709.1">
    <property type="nucleotide sequence ID" value="NZ_JAYKOT010000003.1"/>
</dbReference>
<dbReference type="InterPro" id="IPR000297">
    <property type="entry name" value="PPIase_PpiC"/>
</dbReference>
<evidence type="ECO:0000256" key="2">
    <source>
        <dbReference type="ARBA" id="ARBA00013194"/>
    </source>
</evidence>
<dbReference type="PROSITE" id="PS50198">
    <property type="entry name" value="PPIC_PPIASE_2"/>
    <property type="match status" value="1"/>
</dbReference>
<keyword evidence="10" id="KW-1185">Reference proteome</keyword>
<keyword evidence="5 6" id="KW-0413">Isomerase</keyword>
<dbReference type="SUPFAM" id="SSF54534">
    <property type="entry name" value="FKBP-like"/>
    <property type="match status" value="1"/>
</dbReference>
<evidence type="ECO:0000256" key="7">
    <source>
        <dbReference type="SAM" id="Coils"/>
    </source>
</evidence>
<proteinExistence type="predicted"/>
<keyword evidence="3" id="KW-0732">Signal</keyword>
<evidence type="ECO:0000256" key="4">
    <source>
        <dbReference type="ARBA" id="ARBA00023110"/>
    </source>
</evidence>
<organism evidence="9 10">
    <name type="scientific">Citroniella saccharovorans</name>
    <dbReference type="NCBI Taxonomy" id="2053367"/>
    <lineage>
        <taxon>Bacteria</taxon>
        <taxon>Bacillati</taxon>
        <taxon>Bacillota</taxon>
        <taxon>Tissierellia</taxon>
        <taxon>Tissierellales</taxon>
        <taxon>Peptoniphilaceae</taxon>
        <taxon>Citroniella</taxon>
    </lineage>
</organism>
<dbReference type="Gene3D" id="3.10.50.40">
    <property type="match status" value="1"/>
</dbReference>
<sequence length="250" mass="29122">MIEEKILAKIDDKVITYDDVQNFINLLDPKTQAALNNDEGIKKILNELVTQELLLKEAREKELDKEKEFIDQRNKQEENLLKQYSIAKLFSGIKITDEDLLNYYESHKEYFVTGDTYEASHILVKTKEEAENAKNRLEKESFEDVAKDISTCPSGENGGYLGIFKSEQMVAEFSEALKKLNKNEISDPVKTNFGYHIIKLINYNEKSIISFEQAKEEIKRQFLALKQQEVYIDKANELKKKYNTQIFLND</sequence>